<evidence type="ECO:0000313" key="5">
    <source>
        <dbReference type="EMBL" id="TQM96074.1"/>
    </source>
</evidence>
<comment type="caution">
    <text evidence="5">The sequence shown here is derived from an EMBL/GenBank/DDBJ whole genome shotgun (WGS) entry which is preliminary data.</text>
</comment>
<reference evidence="5 6" key="1">
    <citation type="submission" date="2019-06" db="EMBL/GenBank/DDBJ databases">
        <title>Sequencing the genomes of 1000 actinobacteria strains.</title>
        <authorList>
            <person name="Klenk H.-P."/>
        </authorList>
    </citation>
    <scope>NUCLEOTIDE SEQUENCE [LARGE SCALE GENOMIC DNA]</scope>
    <source>
        <strain evidence="5 6">DSM 12362</strain>
    </source>
</reference>
<dbReference type="CDD" id="cd04496">
    <property type="entry name" value="SSB_OBF"/>
    <property type="match status" value="1"/>
</dbReference>
<name>A0A543KM15_9MICO</name>
<protein>
    <recommendedName>
        <fullName evidence="3">Single-stranded DNA-binding protein</fullName>
    </recommendedName>
</protein>
<dbReference type="InterPro" id="IPR012340">
    <property type="entry name" value="NA-bd_OB-fold"/>
</dbReference>
<evidence type="ECO:0000256" key="2">
    <source>
        <dbReference type="PROSITE-ProRule" id="PRU00252"/>
    </source>
</evidence>
<keyword evidence="6" id="KW-1185">Reference proteome</keyword>
<gene>
    <name evidence="5" type="ORF">FB476_0931</name>
</gene>
<dbReference type="InterPro" id="IPR000424">
    <property type="entry name" value="Primosome_PriB/ssb"/>
</dbReference>
<dbReference type="Pfam" id="PF00436">
    <property type="entry name" value="SSB"/>
    <property type="match status" value="1"/>
</dbReference>
<evidence type="ECO:0000256" key="1">
    <source>
        <dbReference type="ARBA" id="ARBA00023125"/>
    </source>
</evidence>
<dbReference type="PANTHER" id="PTHR10302:SF27">
    <property type="entry name" value="SINGLE-STRANDED DNA-BINDING PROTEIN"/>
    <property type="match status" value="1"/>
</dbReference>
<dbReference type="PANTHER" id="PTHR10302">
    <property type="entry name" value="SINGLE-STRANDED DNA-BINDING PROTEIN"/>
    <property type="match status" value="1"/>
</dbReference>
<feature type="compositionally biased region" description="Acidic residues" evidence="4">
    <location>
        <begin position="149"/>
        <end position="166"/>
    </location>
</feature>
<dbReference type="OrthoDB" id="4427276at2"/>
<dbReference type="SUPFAM" id="SSF50249">
    <property type="entry name" value="Nucleic acid-binding proteins"/>
    <property type="match status" value="1"/>
</dbReference>
<dbReference type="InterPro" id="IPR011344">
    <property type="entry name" value="ssDNA-bd"/>
</dbReference>
<dbReference type="NCBIfam" id="TIGR00621">
    <property type="entry name" value="ssb"/>
    <property type="match status" value="1"/>
</dbReference>
<dbReference type="GO" id="GO:0006260">
    <property type="term" value="P:DNA replication"/>
    <property type="evidence" value="ECO:0007669"/>
    <property type="project" value="InterPro"/>
</dbReference>
<dbReference type="EMBL" id="VFPU01000001">
    <property type="protein sequence ID" value="TQM96074.1"/>
    <property type="molecule type" value="Genomic_DNA"/>
</dbReference>
<dbReference type="GO" id="GO:0003697">
    <property type="term" value="F:single-stranded DNA binding"/>
    <property type="evidence" value="ECO:0007669"/>
    <property type="project" value="InterPro"/>
</dbReference>
<evidence type="ECO:0000256" key="3">
    <source>
        <dbReference type="RuleBase" id="RU000524"/>
    </source>
</evidence>
<evidence type="ECO:0000313" key="6">
    <source>
        <dbReference type="Proteomes" id="UP000315133"/>
    </source>
</evidence>
<feature type="region of interest" description="Disordered" evidence="4">
    <location>
        <begin position="124"/>
        <end position="166"/>
    </location>
</feature>
<dbReference type="PROSITE" id="PS50935">
    <property type="entry name" value="SSB"/>
    <property type="match status" value="1"/>
</dbReference>
<accession>A0A543KM15</accession>
<organism evidence="5 6">
    <name type="scientific">Ornithinimicrobium humiphilum</name>
    <dbReference type="NCBI Taxonomy" id="125288"/>
    <lineage>
        <taxon>Bacteria</taxon>
        <taxon>Bacillati</taxon>
        <taxon>Actinomycetota</taxon>
        <taxon>Actinomycetes</taxon>
        <taxon>Micrococcales</taxon>
        <taxon>Ornithinimicrobiaceae</taxon>
        <taxon>Ornithinimicrobium</taxon>
    </lineage>
</organism>
<dbReference type="Proteomes" id="UP000315133">
    <property type="component" value="Unassembled WGS sequence"/>
</dbReference>
<keyword evidence="1 2" id="KW-0238">DNA-binding</keyword>
<dbReference type="RefSeq" id="WP_141817739.1">
    <property type="nucleotide sequence ID" value="NZ_BAAAIL010000003.1"/>
</dbReference>
<dbReference type="GO" id="GO:0009295">
    <property type="term" value="C:nucleoid"/>
    <property type="evidence" value="ECO:0007669"/>
    <property type="project" value="TreeGrafter"/>
</dbReference>
<evidence type="ECO:0000256" key="4">
    <source>
        <dbReference type="SAM" id="MobiDB-lite"/>
    </source>
</evidence>
<proteinExistence type="predicted"/>
<dbReference type="AlphaFoldDB" id="A0A543KM15"/>
<dbReference type="Gene3D" id="2.40.50.140">
    <property type="entry name" value="Nucleic acid-binding proteins"/>
    <property type="match status" value="1"/>
</dbReference>
<sequence length="166" mass="18204">MVDTRMTITGNLTHDPQLRCSTRTGEPFATIRVAVNNTRFDRASGQWVQTGTTFFDVMCWRSLGANVLNSMHKGDPVIVHGKFRLNEWQAESGPRVDATIDADAVGPNLGLGSCDFRRGATSYGLDRVDEYDPSQEGPQPEPPAGEDVPPFDELPEEQPAQEEVAA</sequence>